<dbReference type="PIRSF" id="PIRSF006162">
    <property type="entry name" value="PgpA"/>
    <property type="match status" value="1"/>
</dbReference>
<accession>A0A7Y2E6R3</accession>
<dbReference type="Proteomes" id="UP000547674">
    <property type="component" value="Unassembled WGS sequence"/>
</dbReference>
<dbReference type="InterPro" id="IPR036681">
    <property type="entry name" value="PgpA-like_sf"/>
</dbReference>
<dbReference type="GO" id="GO:0006629">
    <property type="term" value="P:lipid metabolic process"/>
    <property type="evidence" value="ECO:0007669"/>
    <property type="project" value="InterPro"/>
</dbReference>
<dbReference type="GO" id="GO:0008962">
    <property type="term" value="F:phosphatidylglycerophosphatase activity"/>
    <property type="evidence" value="ECO:0007669"/>
    <property type="project" value="InterPro"/>
</dbReference>
<name>A0A7Y2E6R3_UNCEI</name>
<evidence type="ECO:0000259" key="2">
    <source>
        <dbReference type="Pfam" id="PF04608"/>
    </source>
</evidence>
<gene>
    <name evidence="3" type="ORF">HKN21_03095</name>
</gene>
<feature type="transmembrane region" description="Helical" evidence="1">
    <location>
        <begin position="41"/>
        <end position="67"/>
    </location>
</feature>
<dbReference type="SUPFAM" id="SSF101307">
    <property type="entry name" value="YutG-like"/>
    <property type="match status" value="1"/>
</dbReference>
<dbReference type="PANTHER" id="PTHR36305:SF1">
    <property type="entry name" value="PHOSPHATIDYLGLYCEROPHOSPHATASE A"/>
    <property type="match status" value="1"/>
</dbReference>
<dbReference type="CDD" id="cd06971">
    <property type="entry name" value="PgpA"/>
    <property type="match status" value="1"/>
</dbReference>
<dbReference type="PANTHER" id="PTHR36305">
    <property type="entry name" value="PHOSPHATIDYLGLYCEROPHOSPHATASE A"/>
    <property type="match status" value="1"/>
</dbReference>
<organism evidence="3 4">
    <name type="scientific">Eiseniibacteriota bacterium</name>
    <dbReference type="NCBI Taxonomy" id="2212470"/>
    <lineage>
        <taxon>Bacteria</taxon>
        <taxon>Candidatus Eiseniibacteriota</taxon>
    </lineage>
</organism>
<evidence type="ECO:0000313" key="4">
    <source>
        <dbReference type="Proteomes" id="UP000547674"/>
    </source>
</evidence>
<keyword evidence="1" id="KW-1133">Transmembrane helix</keyword>
<keyword evidence="1" id="KW-0472">Membrane</keyword>
<comment type="caution">
    <text evidence="3">The sequence shown here is derived from an EMBL/GenBank/DDBJ whole genome shotgun (WGS) entry which is preliminary data.</text>
</comment>
<keyword evidence="1" id="KW-0812">Transmembrane</keyword>
<evidence type="ECO:0000313" key="3">
    <source>
        <dbReference type="EMBL" id="NNF05725.1"/>
    </source>
</evidence>
<feature type="transmembrane region" description="Helical" evidence="1">
    <location>
        <begin position="88"/>
        <end position="114"/>
    </location>
</feature>
<dbReference type="InterPro" id="IPR007686">
    <property type="entry name" value="YutG/PgpA"/>
</dbReference>
<reference evidence="3 4" key="1">
    <citation type="submission" date="2020-03" db="EMBL/GenBank/DDBJ databases">
        <title>Metabolic flexibility allows generalist bacteria to become dominant in a frequently disturbed ecosystem.</title>
        <authorList>
            <person name="Chen Y.-J."/>
            <person name="Leung P.M."/>
            <person name="Bay S.K."/>
            <person name="Hugenholtz P."/>
            <person name="Kessler A.J."/>
            <person name="Shelley G."/>
            <person name="Waite D.W."/>
            <person name="Cook P.L."/>
            <person name="Greening C."/>
        </authorList>
    </citation>
    <scope>NUCLEOTIDE SEQUENCE [LARGE SCALE GENOMIC DNA]</scope>
    <source>
        <strain evidence="3">SS_bin_28</strain>
    </source>
</reference>
<evidence type="ECO:0000256" key="1">
    <source>
        <dbReference type="SAM" id="Phobius"/>
    </source>
</evidence>
<dbReference type="InterPro" id="IPR026037">
    <property type="entry name" value="PgpA"/>
</dbReference>
<dbReference type="EMBL" id="JABDJR010000114">
    <property type="protein sequence ID" value="NNF05725.1"/>
    <property type="molecule type" value="Genomic_DNA"/>
</dbReference>
<feature type="domain" description="YutG/PgpA" evidence="2">
    <location>
        <begin position="16"/>
        <end position="154"/>
    </location>
</feature>
<sequence length="164" mass="17876">MKRSPKTPMPLGIRLLASFGLIGEAAPIAPATFASFALLPVIYLFLGWSLPLQLAIIVAVSVLGIWVSTKAEDYYGHDGSAIVIDEVAGMFVTFCAITLVSPTWVWLIVGFLWFRLFDIVKPFPAGRAQNLPKGYGVMLDDLFAGVYANIALRLSMELAARLGW</sequence>
<protein>
    <submittedName>
        <fullName evidence="3">Phosphatidylglycerophosphatase A</fullName>
    </submittedName>
</protein>
<proteinExistence type="predicted"/>
<dbReference type="Pfam" id="PF04608">
    <property type="entry name" value="PgpA"/>
    <property type="match status" value="1"/>
</dbReference>
<dbReference type="AlphaFoldDB" id="A0A7Y2E6R3"/>